<feature type="transmembrane region" description="Helical" evidence="1">
    <location>
        <begin position="210"/>
        <end position="237"/>
    </location>
</feature>
<dbReference type="Proteomes" id="UP000622580">
    <property type="component" value="Unassembled WGS sequence"/>
</dbReference>
<gene>
    <name evidence="2" type="ORF">JKL49_00155</name>
</gene>
<dbReference type="RefSeq" id="WP_215337302.1">
    <property type="nucleotide sequence ID" value="NZ_JAGSGD010000001.1"/>
</dbReference>
<organism evidence="2 3">
    <name type="scientific">Phenylobacterium glaciei</name>
    <dbReference type="NCBI Taxonomy" id="2803784"/>
    <lineage>
        <taxon>Bacteria</taxon>
        <taxon>Pseudomonadati</taxon>
        <taxon>Pseudomonadota</taxon>
        <taxon>Alphaproteobacteria</taxon>
        <taxon>Caulobacterales</taxon>
        <taxon>Caulobacteraceae</taxon>
        <taxon>Phenylobacterium</taxon>
    </lineage>
</organism>
<evidence type="ECO:0000256" key="1">
    <source>
        <dbReference type="SAM" id="Phobius"/>
    </source>
</evidence>
<protein>
    <submittedName>
        <fullName evidence="2">Uncharacterized protein</fullName>
    </submittedName>
</protein>
<feature type="transmembrane region" description="Helical" evidence="1">
    <location>
        <begin position="166"/>
        <end position="190"/>
    </location>
</feature>
<feature type="transmembrane region" description="Helical" evidence="1">
    <location>
        <begin position="18"/>
        <end position="36"/>
    </location>
</feature>
<feature type="transmembrane region" description="Helical" evidence="1">
    <location>
        <begin position="249"/>
        <end position="269"/>
    </location>
</feature>
<reference evidence="2" key="1">
    <citation type="submission" date="2021-04" db="EMBL/GenBank/DDBJ databases">
        <title>Draft genome assembly of strain Phenylobacterium sp. 20VBR1 using MiniION and Illumina platforms.</title>
        <authorList>
            <person name="Thomas F.A."/>
            <person name="Krishnan K.P."/>
            <person name="Sinha R.K."/>
        </authorList>
    </citation>
    <scope>NUCLEOTIDE SEQUENCE</scope>
    <source>
        <strain evidence="2">20VBR1</strain>
    </source>
</reference>
<feature type="transmembrane region" description="Helical" evidence="1">
    <location>
        <begin position="275"/>
        <end position="295"/>
    </location>
</feature>
<comment type="caution">
    <text evidence="2">The sequence shown here is derived from an EMBL/GenBank/DDBJ whole genome shotgun (WGS) entry which is preliminary data.</text>
</comment>
<accession>A0A941CW44</accession>
<proteinExistence type="predicted"/>
<feature type="transmembrane region" description="Helical" evidence="1">
    <location>
        <begin position="389"/>
        <end position="409"/>
    </location>
</feature>
<evidence type="ECO:0000313" key="3">
    <source>
        <dbReference type="Proteomes" id="UP000622580"/>
    </source>
</evidence>
<feature type="transmembrane region" description="Helical" evidence="1">
    <location>
        <begin position="128"/>
        <end position="154"/>
    </location>
</feature>
<evidence type="ECO:0000313" key="2">
    <source>
        <dbReference type="EMBL" id="MBR7617785.1"/>
    </source>
</evidence>
<keyword evidence="1" id="KW-1133">Transmembrane helix</keyword>
<feature type="transmembrane region" description="Helical" evidence="1">
    <location>
        <begin position="42"/>
        <end position="62"/>
    </location>
</feature>
<feature type="transmembrane region" description="Helical" evidence="1">
    <location>
        <begin position="325"/>
        <end position="346"/>
    </location>
</feature>
<keyword evidence="3" id="KW-1185">Reference proteome</keyword>
<name>A0A941CW44_9CAUL</name>
<feature type="transmembrane region" description="Helical" evidence="1">
    <location>
        <begin position="421"/>
        <end position="441"/>
    </location>
</feature>
<keyword evidence="1" id="KW-0472">Membrane</keyword>
<dbReference type="AlphaFoldDB" id="A0A941CW44"/>
<keyword evidence="1" id="KW-0812">Transmembrane</keyword>
<feature type="transmembrane region" description="Helical" evidence="1">
    <location>
        <begin position="98"/>
        <end position="122"/>
    </location>
</feature>
<feature type="transmembrane region" description="Helical" evidence="1">
    <location>
        <begin position="358"/>
        <end position="377"/>
    </location>
</feature>
<sequence length="450" mass="46776">MNPEFQRNLWLEASPRRIAWAAVVLVMIYGATALVARESLGGPLPAMAGVGGFVFVICGLLWGSRAAGGAVLGEIADRTWDFQRLSALTPWSMTWGKLLGASSLAWVCALTGVFLMAGLMLVEGQPGALWMLAFLIALALFLQAICLAAALIGVRKARAEGRVARAGGVFWGLILGLFLLSAVAGSSGFQRGAGLSGLSSFLYARGDITWWGQVFPAIAFRTVATLAFAGWGLASAWRLMRLELQMKNLPVVWPAFLIFLAVFLGGFAYSPGAVAAPLLVGALAVALAAYAGAFAEPADRVRLRQFGASAAKGDLARALPLTPSAIAPFLLAVILVVAAFVVGGAGSAFSQGPDPAQAAALLAFVLRDLGVITLFRFGPRPQRGDFGAIVALALLYGVGAIVGAVISPGTGQALFVPMSTAPWASLASGLAQAAIAWALAWRRIKAPEVR</sequence>
<dbReference type="EMBL" id="JAGSGD010000001">
    <property type="protein sequence ID" value="MBR7617785.1"/>
    <property type="molecule type" value="Genomic_DNA"/>
</dbReference>